<comment type="subcellular location">
    <subcellularLocation>
        <location evidence="6">Cytoplasm</location>
    </subcellularLocation>
</comment>
<accession>A0A2G1W8I1</accession>
<feature type="binding site" evidence="6">
    <location>
        <position position="75"/>
    </location>
    <ligand>
        <name>S-adenosyl-L-methionine</name>
        <dbReference type="ChEBI" id="CHEBI:59789"/>
    </ligand>
</feature>
<comment type="similarity">
    <text evidence="6">Belongs to the methyltransferase superfamily. RNA methyltransferase RsmG family.</text>
</comment>
<keyword evidence="8" id="KW-1185">Reference proteome</keyword>
<keyword evidence="5 6" id="KW-0949">S-adenosyl-L-methionine</keyword>
<evidence type="ECO:0000256" key="5">
    <source>
        <dbReference type="ARBA" id="ARBA00022691"/>
    </source>
</evidence>
<dbReference type="PANTHER" id="PTHR31760:SF0">
    <property type="entry name" value="S-ADENOSYL-L-METHIONINE-DEPENDENT METHYLTRANSFERASES SUPERFAMILY PROTEIN"/>
    <property type="match status" value="1"/>
</dbReference>
<dbReference type="PANTHER" id="PTHR31760">
    <property type="entry name" value="S-ADENOSYL-L-METHIONINE-DEPENDENT METHYLTRANSFERASES SUPERFAMILY PROTEIN"/>
    <property type="match status" value="1"/>
</dbReference>
<dbReference type="PIRSF" id="PIRSF003078">
    <property type="entry name" value="GidB"/>
    <property type="match status" value="1"/>
</dbReference>
<dbReference type="OrthoDB" id="9808773at2"/>
<dbReference type="Pfam" id="PF02527">
    <property type="entry name" value="GidB"/>
    <property type="match status" value="1"/>
</dbReference>
<evidence type="ECO:0000313" key="7">
    <source>
        <dbReference type="EMBL" id="PHQ35342.1"/>
    </source>
</evidence>
<keyword evidence="3 6" id="KW-0489">Methyltransferase</keyword>
<reference evidence="7 8" key="1">
    <citation type="submission" date="2017-06" db="EMBL/GenBank/DDBJ databases">
        <title>Description of Rhodopirellula bahusiensis sp. nov.</title>
        <authorList>
            <person name="Kizina J."/>
            <person name="Harder J."/>
        </authorList>
    </citation>
    <scope>NUCLEOTIDE SEQUENCE [LARGE SCALE GENOMIC DNA]</scope>
    <source>
        <strain evidence="7 8">SWK21</strain>
    </source>
</reference>
<evidence type="ECO:0000256" key="4">
    <source>
        <dbReference type="ARBA" id="ARBA00022679"/>
    </source>
</evidence>
<dbReference type="GeneID" id="90608496"/>
<proteinExistence type="inferred from homology"/>
<dbReference type="Gene3D" id="3.40.50.150">
    <property type="entry name" value="Vaccinia Virus protein VP39"/>
    <property type="match status" value="1"/>
</dbReference>
<dbReference type="AlphaFoldDB" id="A0A2G1W8I1"/>
<dbReference type="InterPro" id="IPR003682">
    <property type="entry name" value="rRNA_ssu_MeTfrase_G"/>
</dbReference>
<gene>
    <name evidence="6 7" type="primary">rsmG</name>
    <name evidence="7" type="ORF">CEE69_09990</name>
</gene>
<comment type="caution">
    <text evidence="6">Lacks conserved residue(s) required for the propagation of feature annotation.</text>
</comment>
<dbReference type="RefSeq" id="WP_099260554.1">
    <property type="nucleotide sequence ID" value="NZ_JBDUYK010000012.1"/>
</dbReference>
<evidence type="ECO:0000313" key="8">
    <source>
        <dbReference type="Proteomes" id="UP000225740"/>
    </source>
</evidence>
<dbReference type="EMBL" id="NIZW01000007">
    <property type="protein sequence ID" value="PHQ35342.1"/>
    <property type="molecule type" value="Genomic_DNA"/>
</dbReference>
<keyword evidence="2 6" id="KW-0698">rRNA processing</keyword>
<dbReference type="SUPFAM" id="SSF53335">
    <property type="entry name" value="S-adenosyl-L-methionine-dependent methyltransferases"/>
    <property type="match status" value="1"/>
</dbReference>
<dbReference type="EC" id="2.1.1.-" evidence="6"/>
<protein>
    <recommendedName>
        <fullName evidence="6">Ribosomal RNA small subunit methyltransferase G</fullName>
        <ecNumber evidence="6">2.1.1.-</ecNumber>
    </recommendedName>
    <alternativeName>
        <fullName evidence="6">16S rRNA 7-methylguanosine methyltransferase</fullName>
        <shortName evidence="6">16S rRNA m7G methyltransferase</shortName>
    </alternativeName>
</protein>
<dbReference type="InterPro" id="IPR029063">
    <property type="entry name" value="SAM-dependent_MTases_sf"/>
</dbReference>
<dbReference type="GO" id="GO:0005829">
    <property type="term" value="C:cytosol"/>
    <property type="evidence" value="ECO:0007669"/>
    <property type="project" value="TreeGrafter"/>
</dbReference>
<feature type="binding site" evidence="6">
    <location>
        <begin position="125"/>
        <end position="126"/>
    </location>
    <ligand>
        <name>S-adenosyl-L-methionine</name>
        <dbReference type="ChEBI" id="CHEBI:59789"/>
    </ligand>
</feature>
<dbReference type="Proteomes" id="UP000225740">
    <property type="component" value="Unassembled WGS sequence"/>
</dbReference>
<evidence type="ECO:0000256" key="3">
    <source>
        <dbReference type="ARBA" id="ARBA00022603"/>
    </source>
</evidence>
<evidence type="ECO:0000256" key="1">
    <source>
        <dbReference type="ARBA" id="ARBA00022490"/>
    </source>
</evidence>
<sequence length="231" mass="25820">MIDAEFKTALEQFGLELDEPLGMSLQQYAQSLWRYNEQINLTRHTTWDLFVTRDLRDCLQLAQLIQPGEEVLDMGSGNGVPGIPLAMLRPDIEVALAESVGKRAKVLDELVTELNLPVPVYAARGEDLLEDFRFTTIVSRAVGSLLKFCRWVEPHWSQFDRLLLIKGPKWVDERGEARHHGVLKGLELRVVATYPLGSVAPELADSQDDDSPEAADASRGVILELTKKSKG</sequence>
<organism evidence="7 8">
    <name type="scientific">Rhodopirellula bahusiensis</name>
    <dbReference type="NCBI Taxonomy" id="2014065"/>
    <lineage>
        <taxon>Bacteria</taxon>
        <taxon>Pseudomonadati</taxon>
        <taxon>Planctomycetota</taxon>
        <taxon>Planctomycetia</taxon>
        <taxon>Pirellulales</taxon>
        <taxon>Pirellulaceae</taxon>
        <taxon>Rhodopirellula</taxon>
    </lineage>
</organism>
<comment type="function">
    <text evidence="6">Specifically methylates the N7 position of a guanine in 16S rRNA.</text>
</comment>
<feature type="binding site" evidence="6">
    <location>
        <position position="140"/>
    </location>
    <ligand>
        <name>S-adenosyl-L-methionine</name>
        <dbReference type="ChEBI" id="CHEBI:59789"/>
    </ligand>
</feature>
<dbReference type="NCBIfam" id="TIGR00138">
    <property type="entry name" value="rsmG_gidB"/>
    <property type="match status" value="1"/>
</dbReference>
<dbReference type="HAMAP" id="MF_00074">
    <property type="entry name" value="16SrRNA_methyltr_G"/>
    <property type="match status" value="1"/>
</dbReference>
<keyword evidence="1 6" id="KW-0963">Cytoplasm</keyword>
<dbReference type="GO" id="GO:0070043">
    <property type="term" value="F:rRNA (guanine-N7-)-methyltransferase activity"/>
    <property type="evidence" value="ECO:0007669"/>
    <property type="project" value="UniProtKB-UniRule"/>
</dbReference>
<evidence type="ECO:0000256" key="2">
    <source>
        <dbReference type="ARBA" id="ARBA00022552"/>
    </source>
</evidence>
<keyword evidence="4 6" id="KW-0808">Transferase</keyword>
<comment type="caution">
    <text evidence="7">The sequence shown here is derived from an EMBL/GenBank/DDBJ whole genome shotgun (WGS) entry which is preliminary data.</text>
</comment>
<name>A0A2G1W8I1_9BACT</name>
<dbReference type="FunFam" id="3.40.50.150:FF:000757">
    <property type="entry name" value="Ribosomal RNA small subunit methyltransferase G"/>
    <property type="match status" value="1"/>
</dbReference>
<evidence type="ECO:0000256" key="6">
    <source>
        <dbReference type="HAMAP-Rule" id="MF_00074"/>
    </source>
</evidence>